<evidence type="ECO:0000256" key="1">
    <source>
        <dbReference type="ARBA" id="ARBA00011079"/>
    </source>
</evidence>
<dbReference type="Proteomes" id="UP000332933">
    <property type="component" value="Unassembled WGS sequence"/>
</dbReference>
<dbReference type="Pfam" id="PF05577">
    <property type="entry name" value="Peptidase_S28"/>
    <property type="match status" value="1"/>
</dbReference>
<dbReference type="PANTHER" id="PTHR11010">
    <property type="entry name" value="PROTEASE S28 PRO-X CARBOXYPEPTIDASE-RELATED"/>
    <property type="match status" value="1"/>
</dbReference>
<keyword evidence="3" id="KW-0732">Signal</keyword>
<organism evidence="7 8">
    <name type="scientific">Aphanomyces stellatus</name>
    <dbReference type="NCBI Taxonomy" id="120398"/>
    <lineage>
        <taxon>Eukaryota</taxon>
        <taxon>Sar</taxon>
        <taxon>Stramenopiles</taxon>
        <taxon>Oomycota</taxon>
        <taxon>Saprolegniomycetes</taxon>
        <taxon>Saprolegniales</taxon>
        <taxon>Verrucalvaceae</taxon>
        <taxon>Aphanomyces</taxon>
    </lineage>
</organism>
<evidence type="ECO:0000256" key="2">
    <source>
        <dbReference type="ARBA" id="ARBA00022670"/>
    </source>
</evidence>
<dbReference type="EMBL" id="CAADRA010005167">
    <property type="protein sequence ID" value="VFT86397.1"/>
    <property type="molecule type" value="Genomic_DNA"/>
</dbReference>
<dbReference type="GO" id="GO:0070008">
    <property type="term" value="F:serine-type exopeptidase activity"/>
    <property type="evidence" value="ECO:0007669"/>
    <property type="project" value="InterPro"/>
</dbReference>
<name>A0A485KN69_9STRA</name>
<dbReference type="AlphaFoldDB" id="A0A485KN69"/>
<protein>
    <submittedName>
        <fullName evidence="7">Aste57867_9518 protein</fullName>
    </submittedName>
</protein>
<sequence length="471" mass="51561">MLAVASGAALPGMIFDPTVNSTVPALWFSHQLLDHNNVDHPTYWHQRYFVNDYYSGNTSRPTTVFLYLYGELPAVGGWLNAPNSHMVQLAKSHKALLVGLEHRFYGESQPTGNWNRTSLEYLTSTQALGDVRTFQDHIAQTFNMCDSAKWIAFGGSYAGFLAAAARYTFPDSIHGAVASSALTHFQPAYPGYATVVSEAMAQVGGHACVQVLAQGLRELDALVRDPAKAADLQRLVQPCTPSSLMAPWTDLDRSVVESSVFIKFELIAQMHDVLPYNLTGTCADLTKPGNATALARVLGIRGPLFSATTNCTPSSYTKWLQGYSDPSVHPMASVNTRPFVWQLCNEFGLAQVTPDSHSAFASLGFITQHNIYDQVCLDLFGMTDSADRIATTNDRYRDLVSTVEHVVFTSGSLDPWKGLCPTVQTAVEPTSMVVYVQGVSHCGDMFALPNESKHLARAHKRITDAVHSFLE</sequence>
<keyword evidence="4" id="KW-0378">Hydrolase</keyword>
<dbReference type="InterPro" id="IPR042269">
    <property type="entry name" value="Ser_carbopepase_S28_SKS"/>
</dbReference>
<evidence type="ECO:0000313" key="7">
    <source>
        <dbReference type="EMBL" id="VFT86397.1"/>
    </source>
</evidence>
<dbReference type="InterPro" id="IPR029058">
    <property type="entry name" value="AB_hydrolase_fold"/>
</dbReference>
<dbReference type="Gene3D" id="1.20.120.980">
    <property type="entry name" value="Serine carboxypeptidase S28, SKS domain"/>
    <property type="match status" value="1"/>
</dbReference>
<dbReference type="EMBL" id="VJMH01005146">
    <property type="protein sequence ID" value="KAF0699925.1"/>
    <property type="molecule type" value="Genomic_DNA"/>
</dbReference>
<keyword evidence="8" id="KW-1185">Reference proteome</keyword>
<evidence type="ECO:0000313" key="8">
    <source>
        <dbReference type="Proteomes" id="UP000332933"/>
    </source>
</evidence>
<evidence type="ECO:0000313" key="6">
    <source>
        <dbReference type="EMBL" id="KAF0699925.1"/>
    </source>
</evidence>
<keyword evidence="2" id="KW-0645">Protease</keyword>
<dbReference type="Gene3D" id="3.40.50.1820">
    <property type="entry name" value="alpha/beta hydrolase"/>
    <property type="match status" value="1"/>
</dbReference>
<evidence type="ECO:0000256" key="4">
    <source>
        <dbReference type="ARBA" id="ARBA00022801"/>
    </source>
</evidence>
<dbReference type="SUPFAM" id="SSF53474">
    <property type="entry name" value="alpha/beta-Hydrolases"/>
    <property type="match status" value="1"/>
</dbReference>
<evidence type="ECO:0000256" key="5">
    <source>
        <dbReference type="ARBA" id="ARBA00023180"/>
    </source>
</evidence>
<reference evidence="7 8" key="1">
    <citation type="submission" date="2019-03" db="EMBL/GenBank/DDBJ databases">
        <authorList>
            <person name="Gaulin E."/>
            <person name="Dumas B."/>
        </authorList>
    </citation>
    <scope>NUCLEOTIDE SEQUENCE [LARGE SCALE GENOMIC DNA]</scope>
    <source>
        <strain evidence="7">CBS 568.67</strain>
    </source>
</reference>
<comment type="similarity">
    <text evidence="1">Belongs to the peptidase S28 family.</text>
</comment>
<reference evidence="6" key="2">
    <citation type="submission" date="2019-06" db="EMBL/GenBank/DDBJ databases">
        <title>Genomics analysis of Aphanomyces spp. identifies a new class of oomycete effector associated with host adaptation.</title>
        <authorList>
            <person name="Gaulin E."/>
        </authorList>
    </citation>
    <scope>NUCLEOTIDE SEQUENCE</scope>
    <source>
        <strain evidence="6">CBS 578.67</strain>
    </source>
</reference>
<dbReference type="InterPro" id="IPR008758">
    <property type="entry name" value="Peptidase_S28"/>
</dbReference>
<proteinExistence type="inferred from homology"/>
<dbReference type="OrthoDB" id="1735038at2759"/>
<dbReference type="GO" id="GO:0008239">
    <property type="term" value="F:dipeptidyl-peptidase activity"/>
    <property type="evidence" value="ECO:0007669"/>
    <property type="project" value="TreeGrafter"/>
</dbReference>
<keyword evidence="5" id="KW-0325">Glycoprotein</keyword>
<dbReference type="PANTHER" id="PTHR11010:SF117">
    <property type="entry name" value="SERINE PROTEASE 16"/>
    <property type="match status" value="1"/>
</dbReference>
<accession>A0A485KN69</accession>
<evidence type="ECO:0000256" key="3">
    <source>
        <dbReference type="ARBA" id="ARBA00022729"/>
    </source>
</evidence>
<gene>
    <name evidence="7" type="primary">Aste57867_9518</name>
    <name evidence="6" type="ORF">As57867_009481</name>
    <name evidence="7" type="ORF">ASTE57867_9518</name>
</gene>
<dbReference type="GO" id="GO:0006508">
    <property type="term" value="P:proteolysis"/>
    <property type="evidence" value="ECO:0007669"/>
    <property type="project" value="UniProtKB-KW"/>
</dbReference>